<comment type="caution">
    <text evidence="3">The sequence shown here is derived from an EMBL/GenBank/DDBJ whole genome shotgun (WGS) entry which is preliminary data.</text>
</comment>
<keyword evidence="1" id="KW-0812">Transmembrane</keyword>
<dbReference type="AlphaFoldDB" id="A0A5C6CY79"/>
<evidence type="ECO:0000313" key="3">
    <source>
        <dbReference type="EMBL" id="TWU29893.1"/>
    </source>
</evidence>
<feature type="transmembrane region" description="Helical" evidence="1">
    <location>
        <begin position="23"/>
        <end position="45"/>
    </location>
</feature>
<evidence type="ECO:0000256" key="1">
    <source>
        <dbReference type="SAM" id="Phobius"/>
    </source>
</evidence>
<gene>
    <name evidence="3" type="ORF">Pla144_06730</name>
</gene>
<dbReference type="PROSITE" id="PS50885">
    <property type="entry name" value="HAMP"/>
    <property type="match status" value="1"/>
</dbReference>
<dbReference type="GO" id="GO:0016020">
    <property type="term" value="C:membrane"/>
    <property type="evidence" value="ECO:0007669"/>
    <property type="project" value="InterPro"/>
</dbReference>
<dbReference type="GO" id="GO:0007165">
    <property type="term" value="P:signal transduction"/>
    <property type="evidence" value="ECO:0007669"/>
    <property type="project" value="InterPro"/>
</dbReference>
<dbReference type="InterPro" id="IPR003660">
    <property type="entry name" value="HAMP_dom"/>
</dbReference>
<dbReference type="EMBL" id="SJPS01000001">
    <property type="protein sequence ID" value="TWU29893.1"/>
    <property type="molecule type" value="Genomic_DNA"/>
</dbReference>
<dbReference type="Proteomes" id="UP000318437">
    <property type="component" value="Unassembled WGS sequence"/>
</dbReference>
<dbReference type="RefSeq" id="WP_146447851.1">
    <property type="nucleotide sequence ID" value="NZ_SJPS01000001.1"/>
</dbReference>
<organism evidence="3 4">
    <name type="scientific">Bythopirellula polymerisocia</name>
    <dbReference type="NCBI Taxonomy" id="2528003"/>
    <lineage>
        <taxon>Bacteria</taxon>
        <taxon>Pseudomonadati</taxon>
        <taxon>Planctomycetota</taxon>
        <taxon>Planctomycetia</taxon>
        <taxon>Pirellulales</taxon>
        <taxon>Lacipirellulaceae</taxon>
        <taxon>Bythopirellula</taxon>
    </lineage>
</organism>
<sequence length="151" mass="17278">MSEPNRKKTFVDPQVQGALVRRLIMHWIGFFVLASLVAFVLQVLSDPFQPISDHLQQVWWTQGPFLLAALFLLPVFVLDTIKLSHRFVGPINRLQCTIRSIADGNMPTKLKFRDFDFWQSLADDFNQMIDRLRSDGNSCEEAADEDEPAAV</sequence>
<accession>A0A5C6CY79</accession>
<keyword evidence="1" id="KW-0472">Membrane</keyword>
<dbReference type="Gene3D" id="6.10.340.10">
    <property type="match status" value="1"/>
</dbReference>
<keyword evidence="4" id="KW-1185">Reference proteome</keyword>
<protein>
    <recommendedName>
        <fullName evidence="2">HAMP domain-containing protein</fullName>
    </recommendedName>
</protein>
<evidence type="ECO:0000313" key="4">
    <source>
        <dbReference type="Proteomes" id="UP000318437"/>
    </source>
</evidence>
<reference evidence="3 4" key="1">
    <citation type="submission" date="2019-02" db="EMBL/GenBank/DDBJ databases">
        <title>Deep-cultivation of Planctomycetes and their phenomic and genomic characterization uncovers novel biology.</title>
        <authorList>
            <person name="Wiegand S."/>
            <person name="Jogler M."/>
            <person name="Boedeker C."/>
            <person name="Pinto D."/>
            <person name="Vollmers J."/>
            <person name="Rivas-Marin E."/>
            <person name="Kohn T."/>
            <person name="Peeters S.H."/>
            <person name="Heuer A."/>
            <person name="Rast P."/>
            <person name="Oberbeckmann S."/>
            <person name="Bunk B."/>
            <person name="Jeske O."/>
            <person name="Meyerdierks A."/>
            <person name="Storesund J.E."/>
            <person name="Kallscheuer N."/>
            <person name="Luecker S."/>
            <person name="Lage O.M."/>
            <person name="Pohl T."/>
            <person name="Merkel B.J."/>
            <person name="Hornburger P."/>
            <person name="Mueller R.-W."/>
            <person name="Bruemmer F."/>
            <person name="Labrenz M."/>
            <person name="Spormann A.M."/>
            <person name="Op Den Camp H."/>
            <person name="Overmann J."/>
            <person name="Amann R."/>
            <person name="Jetten M.S.M."/>
            <person name="Mascher T."/>
            <person name="Medema M.H."/>
            <person name="Devos D.P."/>
            <person name="Kaster A.-K."/>
            <person name="Ovreas L."/>
            <person name="Rohde M."/>
            <person name="Galperin M.Y."/>
            <person name="Jogler C."/>
        </authorList>
    </citation>
    <scope>NUCLEOTIDE SEQUENCE [LARGE SCALE GENOMIC DNA]</scope>
    <source>
        <strain evidence="3 4">Pla144</strain>
    </source>
</reference>
<evidence type="ECO:0000259" key="2">
    <source>
        <dbReference type="PROSITE" id="PS50885"/>
    </source>
</evidence>
<feature type="domain" description="HAMP" evidence="2">
    <location>
        <begin position="85"/>
        <end position="137"/>
    </location>
</feature>
<feature type="transmembrane region" description="Helical" evidence="1">
    <location>
        <begin position="57"/>
        <end position="78"/>
    </location>
</feature>
<dbReference type="SUPFAM" id="SSF158472">
    <property type="entry name" value="HAMP domain-like"/>
    <property type="match status" value="1"/>
</dbReference>
<proteinExistence type="predicted"/>
<name>A0A5C6CY79_9BACT</name>
<dbReference type="OrthoDB" id="270597at2"/>
<dbReference type="CDD" id="cd06225">
    <property type="entry name" value="HAMP"/>
    <property type="match status" value="1"/>
</dbReference>
<keyword evidence="1" id="KW-1133">Transmembrane helix</keyword>